<gene>
    <name evidence="2" type="ORF">DVH24_008012</name>
</gene>
<keyword evidence="3" id="KW-1185">Reference proteome</keyword>
<sequence>MDDARRNKKLLTEAIQLKDQTMERLTRQNDSYPRGIQGQGKLDGALVEDSELKRSILTKREAAVQKYLGSQAFHHAIRPHCTREVHFEKRKWMAVLERYDDGKIDEYRQKGETFVLAVDPSSEEESDDEPSADEQTQQGEDDLEDAEDDGGTQSDIARGSTSGEDDS</sequence>
<feature type="compositionally biased region" description="Acidic residues" evidence="1">
    <location>
        <begin position="121"/>
        <end position="132"/>
    </location>
</feature>
<dbReference type="Proteomes" id="UP000290289">
    <property type="component" value="Chromosome 6"/>
</dbReference>
<comment type="caution">
    <text evidence="2">The sequence shown here is derived from an EMBL/GenBank/DDBJ whole genome shotgun (WGS) entry which is preliminary data.</text>
</comment>
<accession>A0A498JPJ3</accession>
<feature type="compositionally biased region" description="Acidic residues" evidence="1">
    <location>
        <begin position="139"/>
        <end position="150"/>
    </location>
</feature>
<reference evidence="2 3" key="1">
    <citation type="submission" date="2018-10" db="EMBL/GenBank/DDBJ databases">
        <title>A high-quality apple genome assembly.</title>
        <authorList>
            <person name="Hu J."/>
        </authorList>
    </citation>
    <scope>NUCLEOTIDE SEQUENCE [LARGE SCALE GENOMIC DNA]</scope>
    <source>
        <strain evidence="3">cv. HFTH1</strain>
        <tissue evidence="2">Young leaf</tissue>
    </source>
</reference>
<evidence type="ECO:0000313" key="2">
    <source>
        <dbReference type="EMBL" id="RXH95512.1"/>
    </source>
</evidence>
<feature type="region of interest" description="Disordered" evidence="1">
    <location>
        <begin position="117"/>
        <end position="167"/>
    </location>
</feature>
<proteinExistence type="predicted"/>
<organism evidence="2 3">
    <name type="scientific">Malus domestica</name>
    <name type="common">Apple</name>
    <name type="synonym">Pyrus malus</name>
    <dbReference type="NCBI Taxonomy" id="3750"/>
    <lineage>
        <taxon>Eukaryota</taxon>
        <taxon>Viridiplantae</taxon>
        <taxon>Streptophyta</taxon>
        <taxon>Embryophyta</taxon>
        <taxon>Tracheophyta</taxon>
        <taxon>Spermatophyta</taxon>
        <taxon>Magnoliopsida</taxon>
        <taxon>eudicotyledons</taxon>
        <taxon>Gunneridae</taxon>
        <taxon>Pentapetalae</taxon>
        <taxon>rosids</taxon>
        <taxon>fabids</taxon>
        <taxon>Rosales</taxon>
        <taxon>Rosaceae</taxon>
        <taxon>Amygdaloideae</taxon>
        <taxon>Maleae</taxon>
        <taxon>Malus</taxon>
    </lineage>
</organism>
<evidence type="ECO:0000313" key="3">
    <source>
        <dbReference type="Proteomes" id="UP000290289"/>
    </source>
</evidence>
<dbReference type="AlphaFoldDB" id="A0A498JPJ3"/>
<name>A0A498JPJ3_MALDO</name>
<protein>
    <submittedName>
        <fullName evidence="2">Uncharacterized protein</fullName>
    </submittedName>
</protein>
<evidence type="ECO:0000256" key="1">
    <source>
        <dbReference type="SAM" id="MobiDB-lite"/>
    </source>
</evidence>
<feature type="compositionally biased region" description="Polar residues" evidence="1">
    <location>
        <begin position="152"/>
        <end position="167"/>
    </location>
</feature>
<dbReference type="EMBL" id="RDQH01000332">
    <property type="protein sequence ID" value="RXH95512.1"/>
    <property type="molecule type" value="Genomic_DNA"/>
</dbReference>